<evidence type="ECO:0000256" key="2">
    <source>
        <dbReference type="ARBA" id="ARBA00004308"/>
    </source>
</evidence>
<dbReference type="GO" id="GO:0005886">
    <property type="term" value="C:plasma membrane"/>
    <property type="evidence" value="ECO:0007669"/>
    <property type="project" value="TreeGrafter"/>
</dbReference>
<dbReference type="GO" id="GO:0016192">
    <property type="term" value="P:vesicle-mediated transport"/>
    <property type="evidence" value="ECO:0007669"/>
    <property type="project" value="UniProtKB-ARBA"/>
</dbReference>
<evidence type="ECO:0000256" key="3">
    <source>
        <dbReference type="ARBA" id="ARBA00022692"/>
    </source>
</evidence>
<feature type="transmembrane region" description="Helical" evidence="11">
    <location>
        <begin position="239"/>
        <end position="258"/>
    </location>
</feature>
<protein>
    <recommendedName>
        <fullName evidence="15">EGF-like domain-containing protein</fullName>
    </recommendedName>
</protein>
<proteinExistence type="predicted"/>
<name>A0A2A2JG94_9BILA</name>
<dbReference type="STRING" id="2018661.A0A2A2JG94"/>
<evidence type="ECO:0000256" key="10">
    <source>
        <dbReference type="PROSITE-ProRule" id="PRU00124"/>
    </source>
</evidence>
<comment type="caution">
    <text evidence="10">Lacks conserved residue(s) required for the propagation of feature annotation.</text>
</comment>
<accession>A0A2A2JG94</accession>
<evidence type="ECO:0000313" key="13">
    <source>
        <dbReference type="EMBL" id="PAV60685.1"/>
    </source>
</evidence>
<dbReference type="OrthoDB" id="5848498at2759"/>
<feature type="disulfide bond" evidence="10">
    <location>
        <begin position="322"/>
        <end position="337"/>
    </location>
</feature>
<dbReference type="AlphaFoldDB" id="A0A2A2JG94"/>
<evidence type="ECO:0000256" key="8">
    <source>
        <dbReference type="ARBA" id="ARBA00023157"/>
    </source>
</evidence>
<evidence type="ECO:0000256" key="12">
    <source>
        <dbReference type="SAM" id="SignalP"/>
    </source>
</evidence>
<dbReference type="GO" id="GO:0012505">
    <property type="term" value="C:endomembrane system"/>
    <property type="evidence" value="ECO:0007669"/>
    <property type="project" value="UniProtKB-SubCell"/>
</dbReference>
<feature type="disulfide bond" evidence="10">
    <location>
        <begin position="72"/>
        <end position="84"/>
    </location>
</feature>
<dbReference type="SMART" id="SM00192">
    <property type="entry name" value="LDLa"/>
    <property type="match status" value="7"/>
</dbReference>
<evidence type="ECO:0000256" key="4">
    <source>
        <dbReference type="ARBA" id="ARBA00022729"/>
    </source>
</evidence>
<feature type="disulfide bond" evidence="10">
    <location>
        <begin position="343"/>
        <end position="355"/>
    </location>
</feature>
<evidence type="ECO:0000256" key="6">
    <source>
        <dbReference type="ARBA" id="ARBA00022989"/>
    </source>
</evidence>
<dbReference type="EMBL" id="LIAE01010455">
    <property type="protein sequence ID" value="PAV60685.1"/>
    <property type="molecule type" value="Genomic_DNA"/>
</dbReference>
<feature type="disulfide bond" evidence="10">
    <location>
        <begin position="91"/>
        <end position="106"/>
    </location>
</feature>
<dbReference type="InterPro" id="IPR002172">
    <property type="entry name" value="LDrepeatLR_classA_rpt"/>
</dbReference>
<dbReference type="PROSITE" id="PS01209">
    <property type="entry name" value="LDLRA_1"/>
    <property type="match status" value="1"/>
</dbReference>
<keyword evidence="14" id="KW-1185">Reference proteome</keyword>
<dbReference type="CDD" id="cd00112">
    <property type="entry name" value="LDLa"/>
    <property type="match status" value="6"/>
</dbReference>
<organism evidence="13 14">
    <name type="scientific">Diploscapter pachys</name>
    <dbReference type="NCBI Taxonomy" id="2018661"/>
    <lineage>
        <taxon>Eukaryota</taxon>
        <taxon>Metazoa</taxon>
        <taxon>Ecdysozoa</taxon>
        <taxon>Nematoda</taxon>
        <taxon>Chromadorea</taxon>
        <taxon>Rhabditida</taxon>
        <taxon>Rhabditina</taxon>
        <taxon>Rhabditomorpha</taxon>
        <taxon>Rhabditoidea</taxon>
        <taxon>Rhabditidae</taxon>
        <taxon>Diploscapter</taxon>
    </lineage>
</organism>
<feature type="signal peptide" evidence="12">
    <location>
        <begin position="1"/>
        <end position="17"/>
    </location>
</feature>
<gene>
    <name evidence="13" type="ORF">WR25_14441</name>
</gene>
<dbReference type="FunFam" id="4.10.400.10:FF:000002">
    <property type="entry name" value="Low-density lipoprotein receptor-related protein 1"/>
    <property type="match status" value="1"/>
</dbReference>
<feature type="disulfide bond" evidence="10">
    <location>
        <begin position="79"/>
        <end position="97"/>
    </location>
</feature>
<dbReference type="InterPro" id="IPR036055">
    <property type="entry name" value="LDL_receptor-like_sf"/>
</dbReference>
<evidence type="ECO:0000256" key="5">
    <source>
        <dbReference type="ARBA" id="ARBA00022737"/>
    </source>
</evidence>
<keyword evidence="3 11" id="KW-0812">Transmembrane</keyword>
<dbReference type="PANTHER" id="PTHR24270:SF62">
    <property type="entry name" value="LOW-DENSITY LIPOPROTEIN RECEPTOR-RELATED PROTEIN 2"/>
    <property type="match status" value="1"/>
</dbReference>
<dbReference type="SUPFAM" id="SSF57424">
    <property type="entry name" value="LDL receptor-like module"/>
    <property type="match status" value="7"/>
</dbReference>
<evidence type="ECO:0000256" key="7">
    <source>
        <dbReference type="ARBA" id="ARBA00023136"/>
    </source>
</evidence>
<dbReference type="PRINTS" id="PR00261">
    <property type="entry name" value="LDLRECEPTOR"/>
</dbReference>
<evidence type="ECO:0000256" key="1">
    <source>
        <dbReference type="ARBA" id="ARBA00004167"/>
    </source>
</evidence>
<comment type="subcellular location">
    <subcellularLocation>
        <location evidence="2">Endomembrane system</location>
    </subcellularLocation>
    <subcellularLocation>
        <location evidence="1">Membrane</location>
        <topology evidence="1">Single-pass membrane protein</topology>
    </subcellularLocation>
</comment>
<feature type="disulfide bond" evidence="10">
    <location>
        <begin position="51"/>
        <end position="66"/>
    </location>
</feature>
<keyword evidence="8 10" id="KW-1015">Disulfide bond</keyword>
<feature type="chain" id="PRO_5013059147" description="EGF-like domain-containing protein" evidence="12">
    <location>
        <begin position="18"/>
        <end position="474"/>
    </location>
</feature>
<comment type="caution">
    <text evidence="13">The sequence shown here is derived from an EMBL/GenBank/DDBJ whole genome shotgun (WGS) entry which is preliminary data.</text>
</comment>
<dbReference type="InterPro" id="IPR050685">
    <property type="entry name" value="LDLR"/>
</dbReference>
<feature type="disulfide bond" evidence="10">
    <location>
        <begin position="429"/>
        <end position="444"/>
    </location>
</feature>
<feature type="disulfide bond" evidence="10">
    <location>
        <begin position="362"/>
        <end position="377"/>
    </location>
</feature>
<feature type="transmembrane region" description="Helical" evidence="11">
    <location>
        <begin position="265"/>
        <end position="284"/>
    </location>
</feature>
<keyword evidence="5" id="KW-0677">Repeat</keyword>
<evidence type="ECO:0000256" key="9">
    <source>
        <dbReference type="ARBA" id="ARBA00023180"/>
    </source>
</evidence>
<keyword evidence="7 11" id="KW-0472">Membrane</keyword>
<sequence>MSISFYAFLASLVLVQSTPSVMPSVSSPCNTSIHLDCGRGRFRCIPLEWLCDNTPDCENGMDELACHYLHNCPAGAMLCRTGECAGSRFKCDGEWDCQKGEDEKFCSHIIPGEKNDTSAVRKTTTERTVRDAEDDEETGVVCKADTVACANKYACIPNRWVCDGERDCEDGSDETNCKREVIHHQQHAMNCSADDGSFRCDAVNGIHKCIFKNLTCNGVNDCPSGEDEAHFCQHQHSNVWTYLTLFVLITISSVGIILLRKYFGLFKMSSQLIWLFCLIMISWISDQTSTFSASAYSISCNSTIHFDCKQDVSRCIPISWVCDNVPDCDNEEDEFGCKYNSDCPFGTVICSTGECIAGKFKCDGDIDCPMNDDEMYCPRVVKTFIREEISTQPTNLMIDEQSQDDKLKCQPDEFKCSDEEKCIPSGYVCDGTWDCPSGYDEKNCSEPADKASTGCFDALALLLNSVIVLVAVVF</sequence>
<feature type="disulfide bond" evidence="10">
    <location>
        <begin position="350"/>
        <end position="368"/>
    </location>
</feature>
<dbReference type="Gene3D" id="4.10.400.10">
    <property type="entry name" value="Low-density Lipoprotein Receptor"/>
    <property type="match status" value="7"/>
</dbReference>
<evidence type="ECO:0000256" key="11">
    <source>
        <dbReference type="SAM" id="Phobius"/>
    </source>
</evidence>
<dbReference type="Proteomes" id="UP000218231">
    <property type="component" value="Unassembled WGS sequence"/>
</dbReference>
<dbReference type="Pfam" id="PF00057">
    <property type="entry name" value="Ldl_recept_a"/>
    <property type="match status" value="6"/>
</dbReference>
<dbReference type="PANTHER" id="PTHR24270">
    <property type="entry name" value="LOW-DENSITY LIPOPROTEIN RECEPTOR-RELATED"/>
    <property type="match status" value="1"/>
</dbReference>
<feature type="disulfide bond" evidence="10">
    <location>
        <begin position="162"/>
        <end position="177"/>
    </location>
</feature>
<evidence type="ECO:0008006" key="15">
    <source>
        <dbReference type="Google" id="ProtNLM"/>
    </source>
</evidence>
<keyword evidence="6 11" id="KW-1133">Transmembrane helix</keyword>
<dbReference type="InterPro" id="IPR023415">
    <property type="entry name" value="LDLR_class-A_CS"/>
</dbReference>
<reference evidence="13 14" key="1">
    <citation type="journal article" date="2017" name="Curr. Biol.">
        <title>Genome architecture and evolution of a unichromosomal asexual nematode.</title>
        <authorList>
            <person name="Fradin H."/>
            <person name="Zegar C."/>
            <person name="Gutwein M."/>
            <person name="Lucas J."/>
            <person name="Kovtun M."/>
            <person name="Corcoran D."/>
            <person name="Baugh L.R."/>
            <person name="Kiontke K."/>
            <person name="Gunsalus K."/>
            <person name="Fitch D.H."/>
            <person name="Piano F."/>
        </authorList>
    </citation>
    <scope>NUCLEOTIDE SEQUENCE [LARGE SCALE GENOMIC DNA]</scope>
    <source>
        <strain evidence="13">PF1309</strain>
    </source>
</reference>
<dbReference type="PROSITE" id="PS50068">
    <property type="entry name" value="LDLRA_2"/>
    <property type="match status" value="7"/>
</dbReference>
<keyword evidence="9" id="KW-0325">Glycoprotein</keyword>
<keyword evidence="4 12" id="KW-0732">Signal</keyword>
<evidence type="ECO:0000313" key="14">
    <source>
        <dbReference type="Proteomes" id="UP000218231"/>
    </source>
</evidence>